<evidence type="ECO:0000313" key="1">
    <source>
        <dbReference type="EMBL" id="MBD0778035.1"/>
    </source>
</evidence>
<dbReference type="EMBL" id="JABTCF010000005">
    <property type="protein sequence ID" value="MBD0778035.1"/>
    <property type="molecule type" value="Genomic_DNA"/>
</dbReference>
<comment type="caution">
    <text evidence="1">The sequence shown here is derived from an EMBL/GenBank/DDBJ whole genome shotgun (WGS) entry which is preliminary data.</text>
</comment>
<name>A0ABR7UZL3_9FLAO</name>
<reference evidence="1" key="1">
    <citation type="submission" date="2020-05" db="EMBL/GenBank/DDBJ databases">
        <title>The draft genome sequence of Maribacter sp. ANRC-HE7.</title>
        <authorList>
            <person name="Mu L."/>
        </authorList>
    </citation>
    <scope>NUCLEOTIDE SEQUENCE</scope>
    <source>
        <strain evidence="1">ANRC-HE7</strain>
    </source>
</reference>
<dbReference type="Proteomes" id="UP001166021">
    <property type="component" value="Unassembled WGS sequence"/>
</dbReference>
<keyword evidence="2" id="KW-1185">Reference proteome</keyword>
<organism evidence="1 2">
    <name type="scientific">Maribacter aquimaris</name>
    <dbReference type="NCBI Taxonomy" id="2737171"/>
    <lineage>
        <taxon>Bacteria</taxon>
        <taxon>Pseudomonadati</taxon>
        <taxon>Bacteroidota</taxon>
        <taxon>Flavobacteriia</taxon>
        <taxon>Flavobacteriales</taxon>
        <taxon>Flavobacteriaceae</taxon>
        <taxon>Maribacter</taxon>
    </lineage>
</organism>
<evidence type="ECO:0000313" key="2">
    <source>
        <dbReference type="Proteomes" id="UP001166021"/>
    </source>
</evidence>
<gene>
    <name evidence="1" type="ORF">HPE56_09540</name>
</gene>
<proteinExistence type="predicted"/>
<dbReference type="RefSeq" id="WP_188243548.1">
    <property type="nucleotide sequence ID" value="NZ_JABTCF010000005.1"/>
</dbReference>
<sequence>MPVELTHQIENPYSKIELTGERTVGNKAKGGIGIWKNITDLRELYKLNRILVRSKTEGRLPPTDIFETTEVIVRYS</sequence>
<protein>
    <submittedName>
        <fullName evidence="1">Uncharacterized protein</fullName>
    </submittedName>
</protein>
<accession>A0ABR7UZL3</accession>